<dbReference type="EMBL" id="QREG01000004">
    <property type="protein sequence ID" value="REE01071.1"/>
    <property type="molecule type" value="Genomic_DNA"/>
</dbReference>
<reference evidence="1 2" key="1">
    <citation type="submission" date="2018-07" db="EMBL/GenBank/DDBJ databases">
        <title>Genomic Encyclopedia of Type Strains, Phase IV (KMG-IV): sequencing the most valuable type-strain genomes for metagenomic binning, comparative biology and taxonomic classification.</title>
        <authorList>
            <person name="Goeker M."/>
        </authorList>
    </citation>
    <scope>NUCLEOTIDE SEQUENCE [LARGE SCALE GENOMIC DNA]</scope>
    <source>
        <strain evidence="1 2">DSM 4134</strain>
    </source>
</reference>
<comment type="caution">
    <text evidence="1">The sequence shown here is derived from an EMBL/GenBank/DDBJ whole genome shotgun (WGS) entry which is preliminary data.</text>
</comment>
<sequence length="86" mass="9589">MITSNILEVPETSDLVYAHGKTLTIRRGHEGRASDADKRIYRLMSVDGHQVWSGEVANELSVTFDHLQSGVYIINDGSISKKVVFK</sequence>
<evidence type="ECO:0000313" key="1">
    <source>
        <dbReference type="EMBL" id="REE01071.1"/>
    </source>
</evidence>
<organism evidence="1 2">
    <name type="scientific">Marinoscillum furvescens DSM 4134</name>
    <dbReference type="NCBI Taxonomy" id="1122208"/>
    <lineage>
        <taxon>Bacteria</taxon>
        <taxon>Pseudomonadati</taxon>
        <taxon>Bacteroidota</taxon>
        <taxon>Cytophagia</taxon>
        <taxon>Cytophagales</taxon>
        <taxon>Reichenbachiellaceae</taxon>
        <taxon>Marinoscillum</taxon>
    </lineage>
</organism>
<gene>
    <name evidence="1" type="ORF">C7460_10490</name>
</gene>
<name>A0A3D9L7H8_MARFU</name>
<dbReference type="Proteomes" id="UP000256779">
    <property type="component" value="Unassembled WGS sequence"/>
</dbReference>
<proteinExistence type="predicted"/>
<dbReference type="AlphaFoldDB" id="A0A3D9L7H8"/>
<keyword evidence="2" id="KW-1185">Reference proteome</keyword>
<accession>A0A3D9L7H8</accession>
<dbReference type="RefSeq" id="WP_115867161.1">
    <property type="nucleotide sequence ID" value="NZ_QREG01000004.1"/>
</dbReference>
<evidence type="ECO:0000313" key="2">
    <source>
        <dbReference type="Proteomes" id="UP000256779"/>
    </source>
</evidence>
<protein>
    <submittedName>
        <fullName evidence="1">Putative secreted protein (Por secretion system target)</fullName>
    </submittedName>
</protein>